<evidence type="ECO:0000259" key="1">
    <source>
        <dbReference type="Pfam" id="PF01636"/>
    </source>
</evidence>
<evidence type="ECO:0000313" key="3">
    <source>
        <dbReference type="Proteomes" id="UP000325787"/>
    </source>
</evidence>
<proteinExistence type="predicted"/>
<dbReference type="InterPro" id="IPR002575">
    <property type="entry name" value="Aminoglycoside_PTrfase"/>
</dbReference>
<dbReference type="Gene3D" id="3.90.1200.10">
    <property type="match status" value="1"/>
</dbReference>
<feature type="domain" description="Aminoglycoside phosphotransferase" evidence="1">
    <location>
        <begin position="25"/>
        <end position="243"/>
    </location>
</feature>
<dbReference type="OrthoDB" id="334783at2"/>
<keyword evidence="3" id="KW-1185">Reference proteome</keyword>
<gene>
    <name evidence="2" type="ORF">EKG83_22265</name>
</gene>
<organism evidence="2 3">
    <name type="scientific">Saccharothrix syringae</name>
    <name type="common">Nocardiopsis syringae</name>
    <dbReference type="NCBI Taxonomy" id="103733"/>
    <lineage>
        <taxon>Bacteria</taxon>
        <taxon>Bacillati</taxon>
        <taxon>Actinomycetota</taxon>
        <taxon>Actinomycetes</taxon>
        <taxon>Pseudonocardiales</taxon>
        <taxon>Pseudonocardiaceae</taxon>
        <taxon>Saccharothrix</taxon>
    </lineage>
</organism>
<sequence length="299" mass="31987">MIGHNPTMARGTTERVARERGLTGLRRIGSGLEFTVHQARTAAGEPVVLRVSSGGRFQSNANDPLVDTRALLTWERQVTARLAAEGLPVAEPLELVPGTGSAPDVLISRYVPDDGSRPDPVALGGLLARLHRVPVDGLRPPADGAVPARLVRRWRAAAEVAELPAPPPQDLLAALLADRTANSLLHLDVRRPNLRCADGAVTALLDWSNALVGDPVLELGRFEEFARLPDNGLDAAGTRAGYEAAGGHWPADDPALLVHRLDAAVMLAVVFLLEAPDRARAREAVRRLHEVHAELVART</sequence>
<dbReference type="KEGG" id="ssyi:EKG83_22265"/>
<reference evidence="3" key="1">
    <citation type="journal article" date="2021" name="Curr. Microbiol.">
        <title>Complete genome of nocamycin-producing strain Saccharothrix syringae NRRL B-16468 reveals the biosynthetic potential for secondary metabolites.</title>
        <authorList>
            <person name="Mo X."/>
            <person name="Yang S."/>
        </authorList>
    </citation>
    <scope>NUCLEOTIDE SEQUENCE [LARGE SCALE GENOMIC DNA]</scope>
    <source>
        <strain evidence="3">ATCC 51364 / DSM 43886 / JCM 6844 / KCTC 9398 / NBRC 14523 / NRRL B-16468 / INA 2240</strain>
    </source>
</reference>
<name>A0A5Q0H278_SACSY</name>
<protein>
    <recommendedName>
        <fullName evidence="1">Aminoglycoside phosphotransferase domain-containing protein</fullName>
    </recommendedName>
</protein>
<dbReference type="InterPro" id="IPR011009">
    <property type="entry name" value="Kinase-like_dom_sf"/>
</dbReference>
<dbReference type="Pfam" id="PF01636">
    <property type="entry name" value="APH"/>
    <property type="match status" value="1"/>
</dbReference>
<dbReference type="SUPFAM" id="SSF56112">
    <property type="entry name" value="Protein kinase-like (PK-like)"/>
    <property type="match status" value="1"/>
</dbReference>
<dbReference type="AlphaFoldDB" id="A0A5Q0H278"/>
<dbReference type="Proteomes" id="UP000325787">
    <property type="component" value="Chromosome"/>
</dbReference>
<dbReference type="EMBL" id="CP034550">
    <property type="protein sequence ID" value="QFZ19792.1"/>
    <property type="molecule type" value="Genomic_DNA"/>
</dbReference>
<accession>A0A5Q0H278</accession>
<evidence type="ECO:0000313" key="2">
    <source>
        <dbReference type="EMBL" id="QFZ19792.1"/>
    </source>
</evidence>